<protein>
    <submittedName>
        <fullName evidence="3">Uncharacterized protein</fullName>
    </submittedName>
</protein>
<reference evidence="3 4" key="1">
    <citation type="submission" date="2015-11" db="EMBL/GenBank/DDBJ databases">
        <title>The genome of Debaryomyces fabryi.</title>
        <authorList>
            <person name="Tafer H."/>
            <person name="Lopandic K."/>
        </authorList>
    </citation>
    <scope>NUCLEOTIDE SEQUENCE [LARGE SCALE GENOMIC DNA]</scope>
    <source>
        <strain evidence="3 4">CBS 789</strain>
    </source>
</reference>
<feature type="chain" id="PRO_5006884553" evidence="2">
    <location>
        <begin position="19"/>
        <end position="285"/>
    </location>
</feature>
<keyword evidence="2" id="KW-0732">Signal</keyword>
<evidence type="ECO:0000313" key="3">
    <source>
        <dbReference type="EMBL" id="KSA01350.1"/>
    </source>
</evidence>
<evidence type="ECO:0000256" key="2">
    <source>
        <dbReference type="SAM" id="SignalP"/>
    </source>
</evidence>
<keyword evidence="1" id="KW-1133">Transmembrane helix</keyword>
<comment type="caution">
    <text evidence="3">The sequence shown here is derived from an EMBL/GenBank/DDBJ whole genome shotgun (WGS) entry which is preliminary data.</text>
</comment>
<dbReference type="OrthoDB" id="18530at2759"/>
<keyword evidence="4" id="KW-1185">Reference proteome</keyword>
<gene>
    <name evidence="3" type="ORF">AC631_02915</name>
</gene>
<keyword evidence="1" id="KW-0812">Transmembrane</keyword>
<dbReference type="EMBL" id="LMYN01000056">
    <property type="protein sequence ID" value="KSA01350.1"/>
    <property type="molecule type" value="Genomic_DNA"/>
</dbReference>
<evidence type="ECO:0000313" key="4">
    <source>
        <dbReference type="Proteomes" id="UP000054251"/>
    </source>
</evidence>
<feature type="transmembrane region" description="Helical" evidence="1">
    <location>
        <begin position="240"/>
        <end position="263"/>
    </location>
</feature>
<name>A0A0V1PYT6_9ASCO</name>
<keyword evidence="1" id="KW-0472">Membrane</keyword>
<proteinExistence type="predicted"/>
<feature type="signal peptide" evidence="2">
    <location>
        <begin position="1"/>
        <end position="18"/>
    </location>
</feature>
<accession>A0A0V1PYT6</accession>
<dbReference type="RefSeq" id="XP_015467452.1">
    <property type="nucleotide sequence ID" value="XM_015611744.1"/>
</dbReference>
<sequence length="285" mass="32317">MKLLHIFSGLVLVQRAIGQFFPLDRNGEIPLEIKPYEQGQEVFIDCISRNIENGEHIFDDKDKIIYVPFPNCKETGKPFSLKYGVNEDVNCTIGFTDELYHLFQLYIHEDAPFSCRIPLSSEPYYLEKGGAYVPLTFNFRGEIHDSHLDVDSSMNLMVTKPSNNIPQQNTVISAIAWSSSTNTTRVVIGNYLTLNFAVRWLDGLKNYGSQAESFSNNGLPFSDGFYRFPLKFIAMSYSLFLTYMGLACTLTSAIVLAFSYRLLTTKISKNMYKSLDTEAGFAKQD</sequence>
<dbReference type="PANTHER" id="PTHR40368:SF1">
    <property type="entry name" value="YALI0F14399P"/>
    <property type="match status" value="1"/>
</dbReference>
<evidence type="ECO:0000256" key="1">
    <source>
        <dbReference type="SAM" id="Phobius"/>
    </source>
</evidence>
<dbReference type="AlphaFoldDB" id="A0A0V1PYT6"/>
<dbReference type="GeneID" id="26839924"/>
<dbReference type="PANTHER" id="PTHR40368">
    <property type="entry name" value="YALI0F14399P"/>
    <property type="match status" value="1"/>
</dbReference>
<dbReference type="Proteomes" id="UP000054251">
    <property type="component" value="Unassembled WGS sequence"/>
</dbReference>
<organism evidence="3 4">
    <name type="scientific">Debaryomyces fabryi</name>
    <dbReference type="NCBI Taxonomy" id="58627"/>
    <lineage>
        <taxon>Eukaryota</taxon>
        <taxon>Fungi</taxon>
        <taxon>Dikarya</taxon>
        <taxon>Ascomycota</taxon>
        <taxon>Saccharomycotina</taxon>
        <taxon>Pichiomycetes</taxon>
        <taxon>Debaryomycetaceae</taxon>
        <taxon>Debaryomyces</taxon>
    </lineage>
</organism>